<evidence type="ECO:0000256" key="2">
    <source>
        <dbReference type="ARBA" id="ARBA00022670"/>
    </source>
</evidence>
<dbReference type="CDD" id="cd07324">
    <property type="entry name" value="M48C_Oma1-like"/>
    <property type="match status" value="1"/>
</dbReference>
<evidence type="ECO:0000256" key="6">
    <source>
        <dbReference type="ARBA" id="ARBA00023049"/>
    </source>
</evidence>
<comment type="caution">
    <text evidence="8">The sequence shown here is derived from an EMBL/GenBank/DDBJ whole genome shotgun (WGS) entry which is preliminary data.</text>
</comment>
<feature type="domain" description="Peptidase M48" evidence="7">
    <location>
        <begin position="178"/>
        <end position="355"/>
    </location>
</feature>
<dbReference type="EMBL" id="JARJOW010000016">
    <property type="protein sequence ID" value="MDF5691816.1"/>
    <property type="molecule type" value="Genomic_DNA"/>
</dbReference>
<dbReference type="InterPro" id="IPR001915">
    <property type="entry name" value="Peptidase_M48"/>
</dbReference>
<gene>
    <name evidence="8" type="ORF">PQG43_13170</name>
</gene>
<evidence type="ECO:0000256" key="3">
    <source>
        <dbReference type="ARBA" id="ARBA00022723"/>
    </source>
</evidence>
<dbReference type="InterPro" id="IPR051156">
    <property type="entry name" value="Mito/Outer_Membr_Metalloprot"/>
</dbReference>
<protein>
    <submittedName>
        <fullName evidence="8">M48 family metallopeptidase</fullName>
    </submittedName>
</protein>
<keyword evidence="6" id="KW-0482">Metalloprotease</keyword>
<comment type="cofactor">
    <cofactor evidence="1">
        <name>Zn(2+)</name>
        <dbReference type="ChEBI" id="CHEBI:29105"/>
    </cofactor>
</comment>
<evidence type="ECO:0000256" key="4">
    <source>
        <dbReference type="ARBA" id="ARBA00022801"/>
    </source>
</evidence>
<keyword evidence="2" id="KW-0645">Protease</keyword>
<accession>A0ABT6BMW5</accession>
<evidence type="ECO:0000259" key="7">
    <source>
        <dbReference type="Pfam" id="PF01435"/>
    </source>
</evidence>
<dbReference type="PANTHER" id="PTHR22726">
    <property type="entry name" value="METALLOENDOPEPTIDASE OMA1"/>
    <property type="match status" value="1"/>
</dbReference>
<dbReference type="RefSeq" id="WP_276344956.1">
    <property type="nucleotide sequence ID" value="NZ_JARJOW010000016.1"/>
</dbReference>
<organism evidence="8 9">
    <name type="scientific">Aquirufa aurantiipilula</name>
    <dbReference type="NCBI Taxonomy" id="2696561"/>
    <lineage>
        <taxon>Bacteria</taxon>
        <taxon>Pseudomonadati</taxon>
        <taxon>Bacteroidota</taxon>
        <taxon>Cytophagia</taxon>
        <taxon>Cytophagales</taxon>
        <taxon>Flectobacillaceae</taxon>
        <taxon>Aquirufa</taxon>
    </lineage>
</organism>
<keyword evidence="3" id="KW-0479">Metal-binding</keyword>
<keyword evidence="5" id="KW-0862">Zinc</keyword>
<keyword evidence="9" id="KW-1185">Reference proteome</keyword>
<evidence type="ECO:0000256" key="1">
    <source>
        <dbReference type="ARBA" id="ARBA00001947"/>
    </source>
</evidence>
<evidence type="ECO:0000313" key="8">
    <source>
        <dbReference type="EMBL" id="MDF5691816.1"/>
    </source>
</evidence>
<proteinExistence type="predicted"/>
<dbReference type="PANTHER" id="PTHR22726:SF1">
    <property type="entry name" value="METALLOENDOPEPTIDASE OMA1, MITOCHONDRIAL"/>
    <property type="match status" value="1"/>
</dbReference>
<evidence type="ECO:0000313" key="9">
    <source>
        <dbReference type="Proteomes" id="UP001321344"/>
    </source>
</evidence>
<sequence length="517" mass="59015">MKKIHLFLQFILLFSVSNILAQNKYVFYQFKTPLELITHKNLKDEIKKEQIYQLQSISEVKYPDSKSTYVIDLLSKDNEKVSMDLKYLKEFEVNSFKTTQEIWDTFLITSDFLNNLTSKGMQYSLRSEMFEDAEEYYNKLKTSGSIFDDPYFEDYMYGLLSKIHPAVLNDKRPGNLYIKILKNSEPNAVCLPNGTILISTGLLSTINSEDELVGILAHEVAHFVLDHSILNYNKEADRKKRADFWASFATAVAATADVMMASNNSSHPVGILTVNTAIAAAVISNEILTKLGVKYSKEQEFTSDWVARSMLKHLKYDEQGFNNALKRIKNHLIITGNYLALTGSGSHPDMDLRLQGDTSTIDNTKFSQASYLKKVSLINSFNAQNELWEYAHHEKALELVNKNIQSNIATDLDYVIKSVILRRMFNSKEKNEEALALLQKAKTLGVTNDLLVLKEEGITLLRLGRNQEAKKSFESYLAALTSYAKKIETDNVTYNDFDVTENELDWTKKMIFKSSQL</sequence>
<dbReference type="Proteomes" id="UP001321344">
    <property type="component" value="Unassembled WGS sequence"/>
</dbReference>
<feature type="non-terminal residue" evidence="8">
    <location>
        <position position="517"/>
    </location>
</feature>
<name>A0ABT6BMW5_9BACT</name>
<reference evidence="8 9" key="1">
    <citation type="submission" date="2023-03" db="EMBL/GenBank/DDBJ databases">
        <title>Genome sequencing of Aquirufa.</title>
        <authorList>
            <person name="Pitt A."/>
            <person name="Hahn M.W."/>
        </authorList>
    </citation>
    <scope>NUCLEOTIDE SEQUENCE [LARGE SCALE GENOMIC DNA]</scope>
    <source>
        <strain evidence="8 9">WAEICH-18A</strain>
    </source>
</reference>
<evidence type="ECO:0000256" key="5">
    <source>
        <dbReference type="ARBA" id="ARBA00022833"/>
    </source>
</evidence>
<dbReference type="Gene3D" id="3.30.2010.10">
    <property type="entry name" value="Metalloproteases ('zincins'), catalytic domain"/>
    <property type="match status" value="1"/>
</dbReference>
<dbReference type="Pfam" id="PF01435">
    <property type="entry name" value="Peptidase_M48"/>
    <property type="match status" value="1"/>
</dbReference>
<keyword evidence="4" id="KW-0378">Hydrolase</keyword>